<accession>A0ABU3LY35</accession>
<evidence type="ECO:0000313" key="3">
    <source>
        <dbReference type="Proteomes" id="UP001257948"/>
    </source>
</evidence>
<protein>
    <submittedName>
        <fullName evidence="2">Toll/interleukin-1 receptor domain-containing protein</fullName>
    </submittedName>
</protein>
<sequence length="445" mass="49674">MEPPSRLEVFLSHRYHSPAENQYFWELLSAVENVSFRVDKAGSFTSPVRLERMIRDADGFVGIHPLPGPAHAAPVPSQLLETAQYFRLELAMAVRARKPAVVFHDQRLLPVLRAPQSVRLLPYDAQEVDAGRHSSLPAKVEAAFRGFLAEAHASESAPRRRSHQARRVGVLVPPEEPLVAATLTAALRGEFWEPEVLPWPPRLDLDLIARMRACDWVVIDLDTAPGRLAAAFAHGQFVPTLAIASRADEPVPDVETLYGTSATGHRKAIVRWNDPLDLADAVTKHLKVIDEPPQYIGSAEQAVTHFRSAALRNEHVFLSYASANGDRAAEFSRLLNGRFQEVFDFREQGAIGVGEDWLDDLIGNLARSAIGVLLLSKEYLESEYCMFEAKELHRASIERRVRLVPVCLEKMDLPAFLQGTQYRALYRHTPQEIVTELLSQLPATA</sequence>
<feature type="domain" description="TIR" evidence="1">
    <location>
        <begin position="312"/>
        <end position="441"/>
    </location>
</feature>
<dbReference type="EMBL" id="JAVTLL010000018">
    <property type="protein sequence ID" value="MDT7844157.1"/>
    <property type="molecule type" value="Genomic_DNA"/>
</dbReference>
<dbReference type="Proteomes" id="UP001257948">
    <property type="component" value="Unassembled WGS sequence"/>
</dbReference>
<dbReference type="SMART" id="SM00255">
    <property type="entry name" value="TIR"/>
    <property type="match status" value="1"/>
</dbReference>
<dbReference type="RefSeq" id="WP_314203748.1">
    <property type="nucleotide sequence ID" value="NZ_JAVTLL010000018.1"/>
</dbReference>
<keyword evidence="3" id="KW-1185">Reference proteome</keyword>
<proteinExistence type="predicted"/>
<keyword evidence="2" id="KW-0675">Receptor</keyword>
<organism evidence="2 3">
    <name type="scientific">Streptomyces justiciae</name>
    <dbReference type="NCBI Taxonomy" id="2780140"/>
    <lineage>
        <taxon>Bacteria</taxon>
        <taxon>Bacillati</taxon>
        <taxon>Actinomycetota</taxon>
        <taxon>Actinomycetes</taxon>
        <taxon>Kitasatosporales</taxon>
        <taxon>Streptomycetaceae</taxon>
        <taxon>Streptomyces</taxon>
    </lineage>
</organism>
<gene>
    <name evidence="2" type="ORF">RQC66_25905</name>
</gene>
<evidence type="ECO:0000259" key="1">
    <source>
        <dbReference type="PROSITE" id="PS50104"/>
    </source>
</evidence>
<dbReference type="Gene3D" id="3.40.50.10140">
    <property type="entry name" value="Toll/interleukin-1 receptor homology (TIR) domain"/>
    <property type="match status" value="1"/>
</dbReference>
<reference evidence="3" key="1">
    <citation type="submission" date="2023-07" db="EMBL/GenBank/DDBJ databases">
        <title>Draft genome sequence of the endophytic actinobacterium Streptomyces justiciae WPN32, a potential antibiotic producer.</title>
        <authorList>
            <person name="Yasawong M."/>
            <person name="Pana W."/>
            <person name="Ganta P."/>
            <person name="Santapan N."/>
            <person name="Songngamsuk T."/>
            <person name="Phatcharaharikarn M."/>
            <person name="Kerdtoob S."/>
            <person name="Nantapong N."/>
        </authorList>
    </citation>
    <scope>NUCLEOTIDE SEQUENCE [LARGE SCALE GENOMIC DNA]</scope>
    <source>
        <strain evidence="3">WPN32</strain>
    </source>
</reference>
<dbReference type="Pfam" id="PF13676">
    <property type="entry name" value="TIR_2"/>
    <property type="match status" value="1"/>
</dbReference>
<comment type="caution">
    <text evidence="2">The sequence shown here is derived from an EMBL/GenBank/DDBJ whole genome shotgun (WGS) entry which is preliminary data.</text>
</comment>
<evidence type="ECO:0000313" key="2">
    <source>
        <dbReference type="EMBL" id="MDT7844157.1"/>
    </source>
</evidence>
<dbReference type="InterPro" id="IPR035897">
    <property type="entry name" value="Toll_tir_struct_dom_sf"/>
</dbReference>
<dbReference type="InterPro" id="IPR000157">
    <property type="entry name" value="TIR_dom"/>
</dbReference>
<dbReference type="PROSITE" id="PS50104">
    <property type="entry name" value="TIR"/>
    <property type="match status" value="1"/>
</dbReference>
<dbReference type="SUPFAM" id="SSF52200">
    <property type="entry name" value="Toll/Interleukin receptor TIR domain"/>
    <property type="match status" value="1"/>
</dbReference>
<name>A0ABU3LY35_9ACTN</name>